<proteinExistence type="predicted"/>
<dbReference type="Proteomes" id="UP000570595">
    <property type="component" value="Unassembled WGS sequence"/>
</dbReference>
<evidence type="ECO:0000313" key="1">
    <source>
        <dbReference type="EMBL" id="KAF4655087.1"/>
    </source>
</evidence>
<protein>
    <submittedName>
        <fullName evidence="1">Uncharacterized protein</fullName>
    </submittedName>
</protein>
<name>A0A7J6L7A4_PEROL</name>
<dbReference type="AlphaFoldDB" id="A0A7J6L7A4"/>
<dbReference type="OrthoDB" id="10281781at2759"/>
<accession>A0A7J6L7A4</accession>
<organism evidence="1 2">
    <name type="scientific">Perkinsus olseni</name>
    <name type="common">Perkinsus atlanticus</name>
    <dbReference type="NCBI Taxonomy" id="32597"/>
    <lineage>
        <taxon>Eukaryota</taxon>
        <taxon>Sar</taxon>
        <taxon>Alveolata</taxon>
        <taxon>Perkinsozoa</taxon>
        <taxon>Perkinsea</taxon>
        <taxon>Perkinsida</taxon>
        <taxon>Perkinsidae</taxon>
        <taxon>Perkinsus</taxon>
    </lineage>
</organism>
<feature type="non-terminal residue" evidence="1">
    <location>
        <position position="282"/>
    </location>
</feature>
<gene>
    <name evidence="1" type="ORF">FOZ61_007782</name>
</gene>
<comment type="caution">
    <text evidence="1">The sequence shown here is derived from an EMBL/GenBank/DDBJ whole genome shotgun (WGS) entry which is preliminary data.</text>
</comment>
<sequence length="282" mass="32679">ATVATRDGLETPTLDREFMTFSEFRDCSDEKEQSQLKPQETELMVLRRCSTHVVGKLDNGDHAEIWFGFDVVDTDKGRGKLTDMTDFIRPRLSPYSTVHIIVDREMMANTEWNPKTKKLDFDKKSFLRNKWHTCKWKTEVTARHQEDIWEVIPVATFQLTLDMIDSTLGLEISMLTAEVYYKSFTPQFDMSRFRKMVAASKKFPRTSTRRPSKSDLEDLCIEQIMAFGKSAASFLQQGPPSFPEESVFPIFNWVANKSVVYPKVSDKRWTKEVNGYIQIDIA</sequence>
<dbReference type="EMBL" id="JABAHT010000487">
    <property type="protein sequence ID" value="KAF4655087.1"/>
    <property type="molecule type" value="Genomic_DNA"/>
</dbReference>
<evidence type="ECO:0000313" key="2">
    <source>
        <dbReference type="Proteomes" id="UP000570595"/>
    </source>
</evidence>
<reference evidence="1 2" key="1">
    <citation type="submission" date="2020-04" db="EMBL/GenBank/DDBJ databases">
        <title>Perkinsus olseni comparative genomics.</title>
        <authorList>
            <person name="Bogema D.R."/>
        </authorList>
    </citation>
    <scope>NUCLEOTIDE SEQUENCE [LARGE SCALE GENOMIC DNA]</scope>
    <source>
        <strain evidence="1">ATCC PRA-179</strain>
    </source>
</reference>